<dbReference type="PROSITE" id="PS51257">
    <property type="entry name" value="PROKAR_LIPOPROTEIN"/>
    <property type="match status" value="1"/>
</dbReference>
<evidence type="ECO:0000313" key="2">
    <source>
        <dbReference type="Proteomes" id="UP000264330"/>
    </source>
</evidence>
<sequence>MKNNYFLFAILAVFFFSCSDDDHETRFSEVSDNYFVNDPTTSEYNLEEWQDLIGIPFYVKAVASNTYLSTKGSDNKLTLTDFDEENEQLLFGISEKDEVSRSLSLISVIEMENIGVQSMNSKEELLVPVIFDAAENNTLQDTQYWRLIASENNHYSLIENATLGENEKNFVLETAENSIYLSSKKDTQNQQFEIIPKGDFEIENIQFDTEAGKVMNSEWITFSKDTVTNPTNEFKEVTVYDEYPDTLHASFIENNQQVLMPLKNNQIEIRLPAIEVIHDEINVSHGWDKMITYAENSEWKRNVGISGQSDLKIPPQTEYEITCNINMYTIEVPYEITYKDQSSGASFRKKGIWTTEFYYESETKLNEINK</sequence>
<dbReference type="AlphaFoldDB" id="A0A3D5J0H3"/>
<name>A0A3D5J0H3_9FLAO</name>
<gene>
    <name evidence="1" type="ORF">DGQ38_11310</name>
</gene>
<dbReference type="EMBL" id="DPMF01000262">
    <property type="protein sequence ID" value="HCV81625.1"/>
    <property type="molecule type" value="Genomic_DNA"/>
</dbReference>
<reference evidence="1 2" key="1">
    <citation type="journal article" date="2018" name="Nat. Biotechnol.">
        <title>A standardized bacterial taxonomy based on genome phylogeny substantially revises the tree of life.</title>
        <authorList>
            <person name="Parks D.H."/>
            <person name="Chuvochina M."/>
            <person name="Waite D.W."/>
            <person name="Rinke C."/>
            <person name="Skarshewski A."/>
            <person name="Chaumeil P.A."/>
            <person name="Hugenholtz P."/>
        </authorList>
    </citation>
    <scope>NUCLEOTIDE SEQUENCE [LARGE SCALE GENOMIC DNA]</scope>
    <source>
        <strain evidence="1">UBA9359</strain>
    </source>
</reference>
<protein>
    <submittedName>
        <fullName evidence="1">Uncharacterized protein</fullName>
    </submittedName>
</protein>
<evidence type="ECO:0000313" key="1">
    <source>
        <dbReference type="EMBL" id="HCV81625.1"/>
    </source>
</evidence>
<proteinExistence type="predicted"/>
<dbReference type="Gene3D" id="2.170.15.10">
    <property type="entry name" value="Proaerolysin, chain A, domain 3"/>
    <property type="match status" value="1"/>
</dbReference>
<accession>A0A3D5J0H3</accession>
<comment type="caution">
    <text evidence="1">The sequence shown here is derived from an EMBL/GenBank/DDBJ whole genome shotgun (WGS) entry which is preliminary data.</text>
</comment>
<dbReference type="Proteomes" id="UP000264330">
    <property type="component" value="Unassembled WGS sequence"/>
</dbReference>
<organism evidence="1 2">
    <name type="scientific">Zunongwangia profunda</name>
    <dbReference type="NCBI Taxonomy" id="398743"/>
    <lineage>
        <taxon>Bacteria</taxon>
        <taxon>Pseudomonadati</taxon>
        <taxon>Bacteroidota</taxon>
        <taxon>Flavobacteriia</taxon>
        <taxon>Flavobacteriales</taxon>
        <taxon>Flavobacteriaceae</taxon>
        <taxon>Zunongwangia</taxon>
    </lineage>
</organism>
<dbReference type="RefSeq" id="WP_013071362.1">
    <property type="nucleotide sequence ID" value="NZ_CAJXAW010000147.1"/>
</dbReference>